<gene>
    <name evidence="2" type="ORF">VHEMI01370</name>
</gene>
<dbReference type="STRING" id="1531966.A0A0A1T7B4"/>
<organism evidence="2 3">
    <name type="scientific">[Torrubiella] hemipterigena</name>
    <dbReference type="NCBI Taxonomy" id="1531966"/>
    <lineage>
        <taxon>Eukaryota</taxon>
        <taxon>Fungi</taxon>
        <taxon>Dikarya</taxon>
        <taxon>Ascomycota</taxon>
        <taxon>Pezizomycotina</taxon>
        <taxon>Sordariomycetes</taxon>
        <taxon>Hypocreomycetidae</taxon>
        <taxon>Hypocreales</taxon>
        <taxon>Clavicipitaceae</taxon>
        <taxon>Clavicipitaceae incertae sedis</taxon>
        <taxon>'Torrubiella' clade</taxon>
    </lineage>
</organism>
<evidence type="ECO:0000313" key="3">
    <source>
        <dbReference type="Proteomes" id="UP000039046"/>
    </source>
</evidence>
<feature type="region of interest" description="Disordered" evidence="1">
    <location>
        <begin position="108"/>
        <end position="257"/>
    </location>
</feature>
<evidence type="ECO:0000256" key="1">
    <source>
        <dbReference type="SAM" id="MobiDB-lite"/>
    </source>
</evidence>
<feature type="compositionally biased region" description="Polar residues" evidence="1">
    <location>
        <begin position="196"/>
        <end position="207"/>
    </location>
</feature>
<reference evidence="2 3" key="1">
    <citation type="journal article" date="2015" name="Genome Announc.">
        <title>Draft Genome Sequence and Gene Annotation of the Entomopathogenic Fungus Verticillium hemipterigenum.</title>
        <authorList>
            <person name="Horn F."/>
            <person name="Habel A."/>
            <person name="Scharf D.H."/>
            <person name="Dworschak J."/>
            <person name="Brakhage A.A."/>
            <person name="Guthke R."/>
            <person name="Hertweck C."/>
            <person name="Linde J."/>
        </authorList>
    </citation>
    <scope>NUCLEOTIDE SEQUENCE [LARGE SCALE GENOMIC DNA]</scope>
</reference>
<sequence>MAPSNSKANYRSYEAQARMIRAIVAAHPEVKWNYKEIVACYGSDMTENALNHRFRRLKTQTLIIRKAREQGFDIKDMTCNEAILPIAQDRVDIENIAMYFESGGNPATALDLTSTTPAATPSRGPGGRSTTKTPTSKRVRKTPGKVKPEPTSDAEDEDDYDYDSSSDREQSPSKRVKAKTETAPIRMTDLPRMSAPHSTLRSTQFSYTPAPAPAPAPAPPTESIFGFRNGGQDEFAGNGTSQLSFYGYPEAQDDGEI</sequence>
<feature type="compositionally biased region" description="Basic residues" evidence="1">
    <location>
        <begin position="135"/>
        <end position="144"/>
    </location>
</feature>
<feature type="compositionally biased region" description="Pro residues" evidence="1">
    <location>
        <begin position="210"/>
        <end position="220"/>
    </location>
</feature>
<dbReference type="EMBL" id="CDHN01000001">
    <property type="protein sequence ID" value="CEJ81229.1"/>
    <property type="molecule type" value="Genomic_DNA"/>
</dbReference>
<keyword evidence="3" id="KW-1185">Reference proteome</keyword>
<protein>
    <submittedName>
        <fullName evidence="2">Uncharacterized protein</fullName>
    </submittedName>
</protein>
<name>A0A0A1T7B4_9HYPO</name>
<feature type="compositionally biased region" description="Acidic residues" evidence="1">
    <location>
        <begin position="152"/>
        <end position="164"/>
    </location>
</feature>
<accession>A0A0A1T7B4</accession>
<dbReference type="OrthoDB" id="4828117at2759"/>
<dbReference type="HOGENOM" id="CLU_039071_1_0_1"/>
<dbReference type="Proteomes" id="UP000039046">
    <property type="component" value="Unassembled WGS sequence"/>
</dbReference>
<evidence type="ECO:0000313" key="2">
    <source>
        <dbReference type="EMBL" id="CEJ81229.1"/>
    </source>
</evidence>
<dbReference type="AlphaFoldDB" id="A0A0A1T7B4"/>
<proteinExistence type="predicted"/>